<protein>
    <recommendedName>
        <fullName evidence="1">ESAT-6-like protein</fullName>
    </recommendedName>
</protein>
<proteinExistence type="inferred from homology"/>
<dbReference type="AlphaFoldDB" id="E6LW05"/>
<dbReference type="Proteomes" id="UP000005573">
    <property type="component" value="Unassembled WGS sequence"/>
</dbReference>
<dbReference type="SUPFAM" id="SSF140453">
    <property type="entry name" value="EsxAB dimer-like"/>
    <property type="match status" value="1"/>
</dbReference>
<organism evidence="2 3">
    <name type="scientific">Mobiluncus curtisii ATCC 51333</name>
    <dbReference type="NCBI Taxonomy" id="887326"/>
    <lineage>
        <taxon>Bacteria</taxon>
        <taxon>Bacillati</taxon>
        <taxon>Actinomycetota</taxon>
        <taxon>Actinomycetes</taxon>
        <taxon>Actinomycetales</taxon>
        <taxon>Actinomycetaceae</taxon>
        <taxon>Mobiluncus</taxon>
    </lineage>
</organism>
<accession>E6LW05</accession>
<dbReference type="HOGENOM" id="CLU_151185_6_0_11"/>
<dbReference type="InterPro" id="IPR010310">
    <property type="entry name" value="T7SS_ESAT-6-like"/>
</dbReference>
<dbReference type="NCBIfam" id="TIGR03930">
    <property type="entry name" value="WXG100_ESAT6"/>
    <property type="match status" value="1"/>
</dbReference>
<dbReference type="Gene3D" id="1.10.287.1060">
    <property type="entry name" value="ESAT-6-like"/>
    <property type="match status" value="1"/>
</dbReference>
<evidence type="ECO:0000313" key="2">
    <source>
        <dbReference type="EMBL" id="EFU80890.1"/>
    </source>
</evidence>
<dbReference type="EMBL" id="AEPY01000001">
    <property type="protein sequence ID" value="EFU80890.1"/>
    <property type="molecule type" value="Genomic_DNA"/>
</dbReference>
<name>E6LW05_9ACTO</name>
<dbReference type="InterPro" id="IPR036689">
    <property type="entry name" value="ESAT-6-like_sf"/>
</dbReference>
<evidence type="ECO:0000256" key="1">
    <source>
        <dbReference type="RuleBase" id="RU362001"/>
    </source>
</evidence>
<comment type="similarity">
    <text evidence="1">Belongs to the WXG100 family.</text>
</comment>
<comment type="caution">
    <text evidence="2">The sequence shown here is derived from an EMBL/GenBank/DDBJ whole genome shotgun (WGS) entry which is preliminary data.</text>
</comment>
<gene>
    <name evidence="2" type="ORF">HMPREF0388_0042</name>
</gene>
<dbReference type="Pfam" id="PF06013">
    <property type="entry name" value="WXG100"/>
    <property type="match status" value="1"/>
</dbReference>
<reference evidence="2 3" key="1">
    <citation type="submission" date="2010-12" db="EMBL/GenBank/DDBJ databases">
        <authorList>
            <person name="Muzny D."/>
            <person name="Qin X."/>
            <person name="Deng J."/>
            <person name="Jiang H."/>
            <person name="Liu Y."/>
            <person name="Qu J."/>
            <person name="Song X.-Z."/>
            <person name="Zhang L."/>
            <person name="Thornton R."/>
            <person name="Coyle M."/>
            <person name="Francisco L."/>
            <person name="Jackson L."/>
            <person name="Javaid M."/>
            <person name="Korchina V."/>
            <person name="Kovar C."/>
            <person name="Mata R."/>
            <person name="Mathew T."/>
            <person name="Ngo R."/>
            <person name="Nguyen L."/>
            <person name="Nguyen N."/>
            <person name="Okwuonu G."/>
            <person name="Ongeri F."/>
            <person name="Pham C."/>
            <person name="Simmons D."/>
            <person name="Wilczek-Boney K."/>
            <person name="Hale W."/>
            <person name="Jakkamsetti A."/>
            <person name="Pham P."/>
            <person name="Ruth R."/>
            <person name="San Lucas F."/>
            <person name="Warren J."/>
            <person name="Zhang J."/>
            <person name="Zhao Z."/>
            <person name="Zhou C."/>
            <person name="Zhu D."/>
            <person name="Lee S."/>
            <person name="Bess C."/>
            <person name="Blankenburg K."/>
            <person name="Forbes L."/>
            <person name="Fu Q."/>
            <person name="Gubbala S."/>
            <person name="Hirani K."/>
            <person name="Jayaseelan J.C."/>
            <person name="Lara F."/>
            <person name="Munidasa M."/>
            <person name="Palculict T."/>
            <person name="Patil S."/>
            <person name="Pu L.-L."/>
            <person name="Saada N."/>
            <person name="Tang L."/>
            <person name="Weissenberger G."/>
            <person name="Zhu Y."/>
            <person name="Hemphill L."/>
            <person name="Shang Y."/>
            <person name="Youmans B."/>
            <person name="Ayvaz T."/>
            <person name="Ross M."/>
            <person name="Santibanez J."/>
            <person name="Aqrawi P."/>
            <person name="Gross S."/>
            <person name="Joshi V."/>
            <person name="Fowler G."/>
            <person name="Nazareth L."/>
            <person name="Reid J."/>
            <person name="Worley K."/>
            <person name="Petrosino J."/>
            <person name="Highlander S."/>
            <person name="Gibbs R."/>
        </authorList>
    </citation>
    <scope>NUCLEOTIDE SEQUENCE [LARGE SCALE GENOMIC DNA]</scope>
    <source>
        <strain evidence="2 3">ATCC 51333</strain>
    </source>
</reference>
<evidence type="ECO:0000313" key="3">
    <source>
        <dbReference type="Proteomes" id="UP000005573"/>
    </source>
</evidence>
<sequence>MKGITMQFQVDSDAVAAAGAQTRACAEEVSAQVSAMMANLTTLQESWTGAASGAFAALAAQWRATQATVEDNLRQIGLQLDTASANYAEAESNATALFAGA</sequence>